<dbReference type="Proteomes" id="UP001430172">
    <property type="component" value="Unassembled WGS sequence"/>
</dbReference>
<proteinExistence type="inferred from homology"/>
<dbReference type="InterPro" id="IPR029063">
    <property type="entry name" value="SAM-dependent_MTases_sf"/>
</dbReference>
<feature type="domain" description="SAM-dependent MTase RsmB/NOP-type" evidence="7">
    <location>
        <begin position="191"/>
        <end position="493"/>
    </location>
</feature>
<keyword evidence="1 5" id="KW-0489">Methyltransferase</keyword>
<evidence type="ECO:0000256" key="1">
    <source>
        <dbReference type="ARBA" id="ARBA00022603"/>
    </source>
</evidence>
<feature type="binding site" evidence="5">
    <location>
        <position position="322"/>
    </location>
    <ligand>
        <name>S-adenosyl-L-methionine</name>
        <dbReference type="ChEBI" id="CHEBI:59789"/>
    </ligand>
</feature>
<evidence type="ECO:0000259" key="7">
    <source>
        <dbReference type="PROSITE" id="PS51686"/>
    </source>
</evidence>
<feature type="compositionally biased region" description="Basic residues" evidence="6">
    <location>
        <begin position="7"/>
        <end position="17"/>
    </location>
</feature>
<dbReference type="GO" id="GO:0008168">
    <property type="term" value="F:methyltransferase activity"/>
    <property type="evidence" value="ECO:0007669"/>
    <property type="project" value="UniProtKB-KW"/>
</dbReference>
<dbReference type="InterPro" id="IPR001678">
    <property type="entry name" value="MeTrfase_RsmB-F_NOP2_dom"/>
</dbReference>
<dbReference type="Gene3D" id="3.40.50.150">
    <property type="entry name" value="Vaccinia Virus protein VP39"/>
    <property type="match status" value="1"/>
</dbReference>
<feature type="active site" description="Nucleophile" evidence="5">
    <location>
        <position position="426"/>
    </location>
</feature>
<feature type="binding site" evidence="5">
    <location>
        <position position="373"/>
    </location>
    <ligand>
        <name>S-adenosyl-L-methionine</name>
        <dbReference type="ChEBI" id="CHEBI:59789"/>
    </ligand>
</feature>
<organism evidence="8 9">
    <name type="scientific">Phycicoccus sonneratiae</name>
    <dbReference type="NCBI Taxonomy" id="2807628"/>
    <lineage>
        <taxon>Bacteria</taxon>
        <taxon>Bacillati</taxon>
        <taxon>Actinomycetota</taxon>
        <taxon>Actinomycetes</taxon>
        <taxon>Micrococcales</taxon>
        <taxon>Intrasporangiaceae</taxon>
        <taxon>Phycicoccus</taxon>
    </lineage>
</organism>
<dbReference type="RefSeq" id="WP_204129943.1">
    <property type="nucleotide sequence ID" value="NZ_JAFDVD010000005.1"/>
</dbReference>
<dbReference type="SUPFAM" id="SSF48013">
    <property type="entry name" value="NusB-like"/>
    <property type="match status" value="1"/>
</dbReference>
<dbReference type="InterPro" id="IPR049560">
    <property type="entry name" value="MeTrfase_RsmB-F_NOP2_cat"/>
</dbReference>
<comment type="caution">
    <text evidence="8">The sequence shown here is derived from an EMBL/GenBank/DDBJ whole genome shotgun (WGS) entry which is preliminary data.</text>
</comment>
<dbReference type="InterPro" id="IPR023267">
    <property type="entry name" value="RCMT"/>
</dbReference>
<name>A0ABS2CJV2_9MICO</name>
<dbReference type="PANTHER" id="PTHR22807">
    <property type="entry name" value="NOP2 YEAST -RELATED NOL1/NOP2/FMU SUN DOMAIN-CONTAINING"/>
    <property type="match status" value="1"/>
</dbReference>
<dbReference type="Pfam" id="PF01189">
    <property type="entry name" value="Methyltr_RsmB-F"/>
    <property type="match status" value="1"/>
</dbReference>
<feature type="region of interest" description="Disordered" evidence="6">
    <location>
        <begin position="1"/>
        <end position="29"/>
    </location>
</feature>
<feature type="binding site" evidence="5">
    <location>
        <begin position="297"/>
        <end position="303"/>
    </location>
    <ligand>
        <name>S-adenosyl-L-methionine</name>
        <dbReference type="ChEBI" id="CHEBI:59789"/>
    </ligand>
</feature>
<dbReference type="Pfam" id="PF01029">
    <property type="entry name" value="NusB"/>
    <property type="match status" value="1"/>
</dbReference>
<dbReference type="InterPro" id="IPR006027">
    <property type="entry name" value="NusB_RsmB_TIM44"/>
</dbReference>
<keyword evidence="9" id="KW-1185">Reference proteome</keyword>
<reference evidence="8" key="1">
    <citation type="submission" date="2021-02" db="EMBL/GenBank/DDBJ databases">
        <title>Phycicoccus sp. MQZ13P-5T, whole genome shotgun sequence.</title>
        <authorList>
            <person name="Tuo L."/>
        </authorList>
    </citation>
    <scope>NUCLEOTIDE SEQUENCE</scope>
    <source>
        <strain evidence="8">MQZ13P-5</strain>
    </source>
</reference>
<gene>
    <name evidence="8" type="ORF">JQN70_03515</name>
</gene>
<accession>A0ABS2CJV2</accession>
<dbReference type="SUPFAM" id="SSF53335">
    <property type="entry name" value="S-adenosyl-L-methionine-dependent methyltransferases"/>
    <property type="match status" value="1"/>
</dbReference>
<dbReference type="InterPro" id="IPR035926">
    <property type="entry name" value="NusB-like_sf"/>
</dbReference>
<evidence type="ECO:0000256" key="5">
    <source>
        <dbReference type="PROSITE-ProRule" id="PRU01023"/>
    </source>
</evidence>
<dbReference type="Gene3D" id="1.10.940.10">
    <property type="entry name" value="NusB-like"/>
    <property type="match status" value="1"/>
</dbReference>
<evidence type="ECO:0000256" key="2">
    <source>
        <dbReference type="ARBA" id="ARBA00022679"/>
    </source>
</evidence>
<evidence type="ECO:0000313" key="9">
    <source>
        <dbReference type="Proteomes" id="UP001430172"/>
    </source>
</evidence>
<evidence type="ECO:0000256" key="3">
    <source>
        <dbReference type="ARBA" id="ARBA00022691"/>
    </source>
</evidence>
<evidence type="ECO:0000256" key="6">
    <source>
        <dbReference type="SAM" id="MobiDB-lite"/>
    </source>
</evidence>
<protein>
    <submittedName>
        <fullName evidence="8">rRNA small subunit methyltransferase B</fullName>
    </submittedName>
</protein>
<feature type="binding site" evidence="5">
    <location>
        <position position="355"/>
    </location>
    <ligand>
        <name>S-adenosyl-L-methionine</name>
        <dbReference type="ChEBI" id="CHEBI:59789"/>
    </ligand>
</feature>
<comment type="similarity">
    <text evidence="5">Belongs to the class I-like SAM-binding methyltransferase superfamily. RsmB/NOP family.</text>
</comment>
<evidence type="ECO:0000313" key="8">
    <source>
        <dbReference type="EMBL" id="MBM6399446.1"/>
    </source>
</evidence>
<sequence>MPDRPARPPHRGPRQRSRTAPGQRTRRAEPTRFAAYTLLRAVADGAYANLEMPRMIRQRRLEPRDAAFATELAFGTIRWQGLYDAVIAVAADRPVDRIDPEVLDVLRLGVHQLLGMRVPPHAAADQTVGLARTVVGQGASGLVNAVLRRVGERDLEGWTEAVAPEGGGAAALAVRHSHPEWVVSALRAALLGHGRATPETVDAELAALLAADNEPPRVHVVARPGLATVDELLHDADAERSATSPIGAVLRSGDPGRIAAVRDGRAAVQDEGSQHLALALAAVDVPDGLPARWLDLCAGPGGKAGVLGALALRAGAALTAVEVSPHRADLVRSSLAALSQKASAAGHPVDVRTADGRELGAEEPGAYARVLVDAPCTGLGALRRRPEARWRRQPSDLATLGPLQRALLASALDAVAPGGVVAYATCSPHVAETRFVVSDVLKRRDDVEVLDARPFLRDASGAPLADLGDGPHVQLWPHVHGTDAMFLALLRRRP</sequence>
<dbReference type="PRINTS" id="PR02008">
    <property type="entry name" value="RCMTFAMILY"/>
</dbReference>
<dbReference type="GO" id="GO:0032259">
    <property type="term" value="P:methylation"/>
    <property type="evidence" value="ECO:0007669"/>
    <property type="project" value="UniProtKB-KW"/>
</dbReference>
<keyword evidence="4 5" id="KW-0694">RNA-binding</keyword>
<evidence type="ECO:0000256" key="4">
    <source>
        <dbReference type="ARBA" id="ARBA00022884"/>
    </source>
</evidence>
<keyword evidence="2 5" id="KW-0808">Transferase</keyword>
<dbReference type="PANTHER" id="PTHR22807:SF53">
    <property type="entry name" value="RIBOSOMAL RNA SMALL SUBUNIT METHYLTRANSFERASE B-RELATED"/>
    <property type="match status" value="1"/>
</dbReference>
<dbReference type="EMBL" id="JAFDVD010000005">
    <property type="protein sequence ID" value="MBM6399446.1"/>
    <property type="molecule type" value="Genomic_DNA"/>
</dbReference>
<dbReference type="PROSITE" id="PS51686">
    <property type="entry name" value="SAM_MT_RSMB_NOP"/>
    <property type="match status" value="1"/>
</dbReference>
<keyword evidence="3 5" id="KW-0949">S-adenosyl-L-methionine</keyword>